<dbReference type="RefSeq" id="XP_007774769.1">
    <property type="nucleotide sequence ID" value="XM_007776579.1"/>
</dbReference>
<dbReference type="InterPro" id="IPR011707">
    <property type="entry name" value="Cu-oxidase-like_N"/>
</dbReference>
<keyword evidence="2" id="KW-0479">Metal-binding</keyword>
<keyword evidence="12" id="KW-1185">Reference proteome</keyword>
<evidence type="ECO:0000256" key="3">
    <source>
        <dbReference type="ARBA" id="ARBA00023002"/>
    </source>
</evidence>
<sequence length="554" mass="59925">MVACIPFFSLAASLLLSNAPVVSGASIVSRTTALQVLHASRSDVLNATTELPIVNRAISPDGYNRSATLAGGTLPGPLIAANKGDDFRINVTNQMTDPSMYLSTTVHWHGIYQNGTNYNDGTAFVTQCPIPANDSFLYKFSANNQAGTYWYHSHYTTQYCDGLSGPLVIYDPEDPMADMYDVDDETTVITLQDWYHFPAPVDNRILGISPNSTLINGLGRYAGGPASPLANITVQQGKRYRFRLVSLSCDPTFTFSIDGHNFTIIEADGQLTEPLTVDSLQILAGQRYSIVLNATDPDPQANGNYWIRAMPNTGNAAGTFAGGLNMAVLRYEGAADVDPTTQQAKSVNPLLESNLHAFINPGAPGVPELGQADINLAMIVDNRKGTYYINNATFVNPTVPVLLQILSGKYAATDLLPEGTVYVLEPNKTVELHMWNGEGFAGPHPIHLHGHSFDVIRSAGSDIVNFKNPVRRDVVSSGTQGQGMVIRWTTDNSGPWFLHCHINWHLEAGFAVVFAENPSGTKQHIGHVPEAWENLCPAYNALSPSQLGGVVPPL</sequence>
<keyword evidence="5" id="KW-1015">Disulfide bond</keyword>
<dbReference type="Pfam" id="PF07731">
    <property type="entry name" value="Cu-oxidase_2"/>
    <property type="match status" value="1"/>
</dbReference>
<dbReference type="GO" id="GO:0016491">
    <property type="term" value="F:oxidoreductase activity"/>
    <property type="evidence" value="ECO:0007669"/>
    <property type="project" value="UniProtKB-KW"/>
</dbReference>
<dbReference type="Pfam" id="PF07732">
    <property type="entry name" value="Cu-oxidase_3"/>
    <property type="match status" value="1"/>
</dbReference>
<evidence type="ECO:0000313" key="12">
    <source>
        <dbReference type="Proteomes" id="UP000053558"/>
    </source>
</evidence>
<name>A0A5M3M893_CONPW</name>
<dbReference type="InterPro" id="IPR033138">
    <property type="entry name" value="Cu_oxidase_CS"/>
</dbReference>
<dbReference type="EMBL" id="JH711589">
    <property type="protein sequence ID" value="EIW75389.1"/>
    <property type="molecule type" value="Genomic_DNA"/>
</dbReference>
<proteinExistence type="inferred from homology"/>
<evidence type="ECO:0000256" key="4">
    <source>
        <dbReference type="ARBA" id="ARBA00023008"/>
    </source>
</evidence>
<dbReference type="GO" id="GO:0005507">
    <property type="term" value="F:copper ion binding"/>
    <property type="evidence" value="ECO:0007669"/>
    <property type="project" value="InterPro"/>
</dbReference>
<dbReference type="AlphaFoldDB" id="A0A5M3M893"/>
<gene>
    <name evidence="11" type="primary">Cplcc2</name>
    <name evidence="11" type="ORF">CONPUDRAFT_140197</name>
</gene>
<dbReference type="SMR" id="A0A5M3M893"/>
<evidence type="ECO:0000256" key="5">
    <source>
        <dbReference type="ARBA" id="ARBA00023157"/>
    </source>
</evidence>
<dbReference type="InterPro" id="IPR008972">
    <property type="entry name" value="Cupredoxin"/>
</dbReference>
<feature type="domain" description="Plastocyanin-like" evidence="10">
    <location>
        <begin position="57"/>
        <end position="173"/>
    </location>
</feature>
<dbReference type="PROSITE" id="PS00079">
    <property type="entry name" value="MULTICOPPER_OXIDASE1"/>
    <property type="match status" value="1"/>
</dbReference>
<evidence type="ECO:0000256" key="6">
    <source>
        <dbReference type="ARBA" id="ARBA00023180"/>
    </source>
</evidence>
<keyword evidence="6" id="KW-0325">Glycoprotein</keyword>
<organism evidence="11 12">
    <name type="scientific">Coniophora puteana (strain RWD-64-598)</name>
    <name type="common">Brown rot fungus</name>
    <dbReference type="NCBI Taxonomy" id="741705"/>
    <lineage>
        <taxon>Eukaryota</taxon>
        <taxon>Fungi</taxon>
        <taxon>Dikarya</taxon>
        <taxon>Basidiomycota</taxon>
        <taxon>Agaricomycotina</taxon>
        <taxon>Agaricomycetes</taxon>
        <taxon>Agaricomycetidae</taxon>
        <taxon>Boletales</taxon>
        <taxon>Coniophorineae</taxon>
        <taxon>Coniophoraceae</taxon>
        <taxon>Coniophora</taxon>
    </lineage>
</organism>
<dbReference type="FunFam" id="2.60.40.420:FF:000045">
    <property type="entry name" value="Laccase 2"/>
    <property type="match status" value="1"/>
</dbReference>
<protein>
    <submittedName>
        <fullName evidence="11">Laccase</fullName>
    </submittedName>
</protein>
<keyword evidence="3" id="KW-0560">Oxidoreductase</keyword>
<evidence type="ECO:0000256" key="7">
    <source>
        <dbReference type="SAM" id="SignalP"/>
    </source>
</evidence>
<dbReference type="OrthoDB" id="2121828at2759"/>
<evidence type="ECO:0000256" key="2">
    <source>
        <dbReference type="ARBA" id="ARBA00022723"/>
    </source>
</evidence>
<dbReference type="CDD" id="cd13903">
    <property type="entry name" value="CuRO_3_Tv-LCC_like"/>
    <property type="match status" value="1"/>
</dbReference>
<comment type="caution">
    <text evidence="11">The sequence shown here is derived from an EMBL/GenBank/DDBJ whole genome shotgun (WGS) entry which is preliminary data.</text>
</comment>
<dbReference type="KEGG" id="cput:CONPUDRAFT_140197"/>
<feature type="signal peptide" evidence="7">
    <location>
        <begin position="1"/>
        <end position="24"/>
    </location>
</feature>
<feature type="chain" id="PRO_5024416637" evidence="7">
    <location>
        <begin position="25"/>
        <end position="554"/>
    </location>
</feature>
<evidence type="ECO:0000259" key="9">
    <source>
        <dbReference type="Pfam" id="PF07731"/>
    </source>
</evidence>
<dbReference type="InterPro" id="IPR001117">
    <property type="entry name" value="Cu-oxidase_2nd"/>
</dbReference>
<reference evidence="12" key="1">
    <citation type="journal article" date="2012" name="Science">
        <title>The Paleozoic origin of enzymatic lignin decomposition reconstructed from 31 fungal genomes.</title>
        <authorList>
            <person name="Floudas D."/>
            <person name="Binder M."/>
            <person name="Riley R."/>
            <person name="Barry K."/>
            <person name="Blanchette R.A."/>
            <person name="Henrissat B."/>
            <person name="Martinez A.T."/>
            <person name="Otillar R."/>
            <person name="Spatafora J.W."/>
            <person name="Yadav J.S."/>
            <person name="Aerts A."/>
            <person name="Benoit I."/>
            <person name="Boyd A."/>
            <person name="Carlson A."/>
            <person name="Copeland A."/>
            <person name="Coutinho P.M."/>
            <person name="de Vries R.P."/>
            <person name="Ferreira P."/>
            <person name="Findley K."/>
            <person name="Foster B."/>
            <person name="Gaskell J."/>
            <person name="Glotzer D."/>
            <person name="Gorecki P."/>
            <person name="Heitman J."/>
            <person name="Hesse C."/>
            <person name="Hori C."/>
            <person name="Igarashi K."/>
            <person name="Jurgens J.A."/>
            <person name="Kallen N."/>
            <person name="Kersten P."/>
            <person name="Kohler A."/>
            <person name="Kuees U."/>
            <person name="Kumar T.K.A."/>
            <person name="Kuo A."/>
            <person name="LaButti K."/>
            <person name="Larrondo L.F."/>
            <person name="Lindquist E."/>
            <person name="Ling A."/>
            <person name="Lombard V."/>
            <person name="Lucas S."/>
            <person name="Lundell T."/>
            <person name="Martin R."/>
            <person name="McLaughlin D.J."/>
            <person name="Morgenstern I."/>
            <person name="Morin E."/>
            <person name="Murat C."/>
            <person name="Nagy L.G."/>
            <person name="Nolan M."/>
            <person name="Ohm R.A."/>
            <person name="Patyshakuliyeva A."/>
            <person name="Rokas A."/>
            <person name="Ruiz-Duenas F.J."/>
            <person name="Sabat G."/>
            <person name="Salamov A."/>
            <person name="Samejima M."/>
            <person name="Schmutz J."/>
            <person name="Slot J.C."/>
            <person name="St John F."/>
            <person name="Stenlid J."/>
            <person name="Sun H."/>
            <person name="Sun S."/>
            <person name="Syed K."/>
            <person name="Tsang A."/>
            <person name="Wiebenga A."/>
            <person name="Young D."/>
            <person name="Pisabarro A."/>
            <person name="Eastwood D.C."/>
            <person name="Martin F."/>
            <person name="Cullen D."/>
            <person name="Grigoriev I.V."/>
            <person name="Hibbett D.S."/>
        </authorList>
    </citation>
    <scope>NUCLEOTIDE SEQUENCE [LARGE SCALE GENOMIC DNA]</scope>
    <source>
        <strain evidence="12">RWD-64-598 SS2</strain>
    </source>
</reference>
<feature type="domain" description="Plastocyanin-like" evidence="8">
    <location>
        <begin position="185"/>
        <end position="334"/>
    </location>
</feature>
<dbReference type="Pfam" id="PF00394">
    <property type="entry name" value="Cu-oxidase"/>
    <property type="match status" value="1"/>
</dbReference>
<dbReference type="SUPFAM" id="SSF49503">
    <property type="entry name" value="Cupredoxins"/>
    <property type="match status" value="3"/>
</dbReference>
<dbReference type="GeneID" id="19201472"/>
<dbReference type="PANTHER" id="PTHR11709">
    <property type="entry name" value="MULTI-COPPER OXIDASE"/>
    <property type="match status" value="1"/>
</dbReference>
<dbReference type="Gene3D" id="2.60.40.420">
    <property type="entry name" value="Cupredoxins - blue copper proteins"/>
    <property type="match status" value="3"/>
</dbReference>
<evidence type="ECO:0000313" key="11">
    <source>
        <dbReference type="EMBL" id="EIW75389.1"/>
    </source>
</evidence>
<evidence type="ECO:0000256" key="1">
    <source>
        <dbReference type="ARBA" id="ARBA00010609"/>
    </source>
</evidence>
<evidence type="ECO:0000259" key="10">
    <source>
        <dbReference type="Pfam" id="PF07732"/>
    </source>
</evidence>
<accession>A0A5M3M893</accession>
<keyword evidence="7" id="KW-0732">Signal</keyword>
<dbReference type="InterPro" id="IPR011706">
    <property type="entry name" value="Cu-oxidase_C"/>
</dbReference>
<dbReference type="Proteomes" id="UP000053558">
    <property type="component" value="Unassembled WGS sequence"/>
</dbReference>
<evidence type="ECO:0000259" key="8">
    <source>
        <dbReference type="Pfam" id="PF00394"/>
    </source>
</evidence>
<keyword evidence="4" id="KW-0186">Copper</keyword>
<dbReference type="PANTHER" id="PTHR11709:SF511">
    <property type="entry name" value="LACCASE"/>
    <property type="match status" value="1"/>
</dbReference>
<feature type="domain" description="Plastocyanin-like" evidence="9">
    <location>
        <begin position="395"/>
        <end position="518"/>
    </location>
</feature>
<dbReference type="InterPro" id="IPR045087">
    <property type="entry name" value="Cu-oxidase_fam"/>
</dbReference>
<comment type="similarity">
    <text evidence="1">Belongs to the multicopper oxidase family.</text>
</comment>